<feature type="transmembrane region" description="Helical" evidence="11">
    <location>
        <begin position="399"/>
        <end position="417"/>
    </location>
</feature>
<feature type="transmembrane region" description="Helical" evidence="11">
    <location>
        <begin position="879"/>
        <end position="901"/>
    </location>
</feature>
<keyword evidence="6 11" id="KW-1133">Transmembrane helix</keyword>
<feature type="transmembrane region" description="Helical" evidence="11">
    <location>
        <begin position="196"/>
        <end position="212"/>
    </location>
</feature>
<feature type="domain" description="MrpA C-terminal/MbhD" evidence="15">
    <location>
        <begin position="595"/>
        <end position="659"/>
    </location>
</feature>
<feature type="transmembrane region" description="Helical" evidence="11">
    <location>
        <begin position="557"/>
        <end position="578"/>
    </location>
</feature>
<keyword evidence="2" id="KW-0813">Transport</keyword>
<dbReference type="PANTHER" id="PTHR43373">
    <property type="entry name" value="NA(+)/H(+) ANTIPORTER SUBUNIT"/>
    <property type="match status" value="1"/>
</dbReference>
<proteinExistence type="predicted"/>
<evidence type="ECO:0000256" key="8">
    <source>
        <dbReference type="ARBA" id="ARBA00023136"/>
    </source>
</evidence>
<feature type="compositionally biased region" description="Pro residues" evidence="10">
    <location>
        <begin position="919"/>
        <end position="933"/>
    </location>
</feature>
<feature type="transmembrane region" description="Helical" evidence="11">
    <location>
        <begin position="839"/>
        <end position="859"/>
    </location>
</feature>
<feature type="region of interest" description="Disordered" evidence="10">
    <location>
        <begin position="905"/>
        <end position="947"/>
    </location>
</feature>
<feature type="transmembrane region" description="Helical" evidence="11">
    <location>
        <begin position="360"/>
        <end position="379"/>
    </location>
</feature>
<feature type="domain" description="NADH:quinone oxidoreductase/Mrp antiporter transmembrane" evidence="12">
    <location>
        <begin position="121"/>
        <end position="402"/>
    </location>
</feature>
<feature type="transmembrane region" description="Helical" evidence="11">
    <location>
        <begin position="32"/>
        <end position="56"/>
    </location>
</feature>
<evidence type="ECO:0000259" key="15">
    <source>
        <dbReference type="Pfam" id="PF13244"/>
    </source>
</evidence>
<evidence type="ECO:0000259" key="12">
    <source>
        <dbReference type="Pfam" id="PF00361"/>
    </source>
</evidence>
<comment type="subcellular location">
    <subcellularLocation>
        <location evidence="1">Cell membrane</location>
        <topology evidence="1">Multi-pass membrane protein</topology>
    </subcellularLocation>
    <subcellularLocation>
        <location evidence="9">Membrane</location>
        <topology evidence="9">Multi-pass membrane protein</topology>
    </subcellularLocation>
</comment>
<dbReference type="NCBIfam" id="NF009290">
    <property type="entry name" value="PRK12650.1"/>
    <property type="match status" value="1"/>
</dbReference>
<feature type="transmembrane region" description="Helical" evidence="11">
    <location>
        <begin position="291"/>
        <end position="316"/>
    </location>
</feature>
<protein>
    <submittedName>
        <fullName evidence="17">Multicomponent Na+:H+ antiporter subunit A</fullName>
    </submittedName>
</protein>
<feature type="transmembrane region" description="Helical" evidence="11">
    <location>
        <begin position="639"/>
        <end position="657"/>
    </location>
</feature>
<evidence type="ECO:0000259" key="16">
    <source>
        <dbReference type="Pfam" id="PF20501"/>
    </source>
</evidence>
<sequence length="947" mass="98281">MMLAALLGLVALLAAAAPFLGRWAGRPGGWPLAAGLLALALWVGLAPPALGTSWFLPWIPSLDVGIRLRFDGLSWVFLLLVLGVGAAVLAYSARYLKRGPHPGFYGLMTAFAAAMTGLVLADDVILLFVMWEFTTVCSFFLIARTSPQAQAPAVRTFLVTVGGGLCLLGAVIATSVRTGTTQLSAILEDPVWSQDPTFAAVIAVLVAVAAFTKSAQFPFHAWLPDAMVAPTPVSAYLHAAAMVKAGIYLLLRFSPAMSDVLTWNVLLITIGLVTTVMGAVFALQRNDLKELLAYSTVSQLGLIVATIGVGSSAAIAAATLHTMAHALFKSAAFMLVGVIDHQAGTRDIRTLAGVGRAMPWTAAMLALAAASMAGIPPLLGFVSKESILDAMWEGSGAGWLVAGIAALGAVFTFAYCARMVLRPLPGTRPASLSGMSEGGFWLVLPAAVPAVLGVLLGPAAWMLDGLTSAGATAAAGSEVHTHLTLWHGLTPALFLSLAVYTVGALVVWRAASVDRVLDRPLFPFTGVEAVAAWQRGTVAFGARVGDLTRSDAPARHLAVPIVTMGVLAAVGAVGVTGLGDLRDTSRPFDWVLLALVTTGTVAAVSLRSRIGALAVIGVTGFAVTLLFFTLGAADVALTQLLVEILTVVVAVLLLRRLPRRFRRIPRSRAAVTGVVAVIGGLAAAVATFALTGRRGLSPTGEHFLLNAPDDTGGSNVVNTILVDYRALDTLGELTVLGIAGVVIYVLLESARALPLTYRDPVPVLRVPATSPLVDAETNGVFNRTFAKLGIPLMLAFSVYLLLRGHQNPGGGFIGALVAASAFALAYLAASSDTQRRASYFRLIGAGILIATGTGLLGFLEGSFLKPLHVDIGTLHLTSAVLFDVGVYLAVIGVVVASLDLLGGWPAPKQPTGGTRTEAPDPPPDPTEPAPVPTREPVTTGAPTKEES</sequence>
<dbReference type="InterPro" id="IPR050616">
    <property type="entry name" value="CPA3_Na-H_Antiporter_A"/>
</dbReference>
<dbReference type="PANTHER" id="PTHR43373:SF1">
    <property type="entry name" value="NA(+)_H(+) ANTIPORTER SUBUNIT A"/>
    <property type="match status" value="1"/>
</dbReference>
<dbReference type="InterPro" id="IPR001516">
    <property type="entry name" value="Proton_antipo_N"/>
</dbReference>
<keyword evidence="5 9" id="KW-0812">Transmembrane</keyword>
<dbReference type="Pfam" id="PF13244">
    <property type="entry name" value="MbhD"/>
    <property type="match status" value="1"/>
</dbReference>
<evidence type="ECO:0000256" key="2">
    <source>
        <dbReference type="ARBA" id="ARBA00022448"/>
    </source>
</evidence>
<evidence type="ECO:0000259" key="13">
    <source>
        <dbReference type="Pfam" id="PF00662"/>
    </source>
</evidence>
<dbReference type="InterPro" id="IPR007182">
    <property type="entry name" value="MnhB"/>
</dbReference>
<feature type="transmembrane region" description="Helical" evidence="11">
    <location>
        <begin position="233"/>
        <end position="251"/>
    </location>
</feature>
<evidence type="ECO:0000256" key="3">
    <source>
        <dbReference type="ARBA" id="ARBA00022449"/>
    </source>
</evidence>
<feature type="transmembrane region" description="Helical" evidence="11">
    <location>
        <begin position="613"/>
        <end position="633"/>
    </location>
</feature>
<dbReference type="EMBL" id="JABEZU010000001">
    <property type="protein sequence ID" value="NOV96472.1"/>
    <property type="molecule type" value="Genomic_DNA"/>
</dbReference>
<feature type="transmembrane region" description="Helical" evidence="11">
    <location>
        <begin position="785"/>
        <end position="802"/>
    </location>
</feature>
<dbReference type="Pfam" id="PF04039">
    <property type="entry name" value="MnhB"/>
    <property type="match status" value="1"/>
</dbReference>
<evidence type="ECO:0000259" key="14">
    <source>
        <dbReference type="Pfam" id="PF04039"/>
    </source>
</evidence>
<dbReference type="Pfam" id="PF20501">
    <property type="entry name" value="MbhE"/>
    <property type="match status" value="1"/>
</dbReference>
<reference evidence="17 18" key="1">
    <citation type="submission" date="2020-05" db="EMBL/GenBank/DDBJ databases">
        <title>Genomic Encyclopedia of Type Strains, Phase III (KMG-III): the genomes of soil and plant-associated and newly described type strains.</title>
        <authorList>
            <person name="Whitman W."/>
        </authorList>
    </citation>
    <scope>NUCLEOTIDE SEQUENCE [LARGE SCALE GENOMIC DNA]</scope>
    <source>
        <strain evidence="17 18">KCTC 19046</strain>
    </source>
</reference>
<keyword evidence="3" id="KW-0050">Antiport</keyword>
<evidence type="ECO:0000256" key="5">
    <source>
        <dbReference type="ARBA" id="ARBA00022692"/>
    </source>
</evidence>
<feature type="transmembrane region" description="Helical" evidence="11">
    <location>
        <begin position="68"/>
        <end position="91"/>
    </location>
</feature>
<feature type="transmembrane region" description="Helical" evidence="11">
    <location>
        <begin position="263"/>
        <end position="284"/>
    </location>
</feature>
<feature type="domain" description="Na+/H+ antiporter MnhB subunit-related protein" evidence="14">
    <location>
        <begin position="783"/>
        <end position="895"/>
    </location>
</feature>
<dbReference type="PRINTS" id="PR01434">
    <property type="entry name" value="NADHDHGNASE5"/>
</dbReference>
<feature type="transmembrane region" description="Helical" evidence="11">
    <location>
        <begin position="438"/>
        <end position="461"/>
    </location>
</feature>
<evidence type="ECO:0000256" key="1">
    <source>
        <dbReference type="ARBA" id="ARBA00004651"/>
    </source>
</evidence>
<feature type="transmembrane region" description="Helical" evidence="11">
    <location>
        <begin position="492"/>
        <end position="511"/>
    </location>
</feature>
<evidence type="ECO:0000313" key="18">
    <source>
        <dbReference type="Proteomes" id="UP000757540"/>
    </source>
</evidence>
<evidence type="ECO:0000256" key="6">
    <source>
        <dbReference type="ARBA" id="ARBA00022989"/>
    </source>
</evidence>
<evidence type="ECO:0000256" key="9">
    <source>
        <dbReference type="RuleBase" id="RU000320"/>
    </source>
</evidence>
<dbReference type="Pfam" id="PF00662">
    <property type="entry name" value="Proton_antipo_N"/>
    <property type="match status" value="1"/>
</dbReference>
<dbReference type="InterPro" id="IPR001750">
    <property type="entry name" value="ND/Mrp_TM"/>
</dbReference>
<keyword evidence="4" id="KW-1003">Cell membrane</keyword>
<evidence type="ECO:0000256" key="4">
    <source>
        <dbReference type="ARBA" id="ARBA00022475"/>
    </source>
</evidence>
<feature type="transmembrane region" description="Helical" evidence="11">
    <location>
        <begin position="669"/>
        <end position="690"/>
    </location>
</feature>
<feature type="transmembrane region" description="Helical" evidence="11">
    <location>
        <begin position="808"/>
        <end position="827"/>
    </location>
</feature>
<keyword evidence="8 11" id="KW-0472">Membrane</keyword>
<dbReference type="Proteomes" id="UP000757540">
    <property type="component" value="Unassembled WGS sequence"/>
</dbReference>
<feature type="domain" description="NADH-Ubiquinone oxidoreductase (complex I) chain 5 N-terminal" evidence="13">
    <location>
        <begin position="59"/>
        <end position="100"/>
    </location>
</feature>
<keyword evidence="7" id="KW-0406">Ion transport</keyword>
<dbReference type="InterPro" id="IPR025383">
    <property type="entry name" value="MrpA_C/MbhD"/>
</dbReference>
<evidence type="ECO:0000256" key="10">
    <source>
        <dbReference type="SAM" id="MobiDB-lite"/>
    </source>
</evidence>
<dbReference type="Pfam" id="PF00361">
    <property type="entry name" value="Proton_antipo_M"/>
    <property type="match status" value="1"/>
</dbReference>
<keyword evidence="18" id="KW-1185">Reference proteome</keyword>
<feature type="transmembrane region" description="Helical" evidence="11">
    <location>
        <begin position="729"/>
        <end position="747"/>
    </location>
</feature>
<dbReference type="InterPro" id="IPR046806">
    <property type="entry name" value="MrpA_C/MbhE"/>
</dbReference>
<accession>A0ABX2A0T8</accession>
<feature type="transmembrane region" description="Helical" evidence="11">
    <location>
        <begin position="154"/>
        <end position="176"/>
    </location>
</feature>
<name>A0ABX2A0T8_9MICO</name>
<evidence type="ECO:0000256" key="11">
    <source>
        <dbReference type="SAM" id="Phobius"/>
    </source>
</evidence>
<organism evidence="17 18">
    <name type="scientific">Isoptericola halotolerans</name>
    <dbReference type="NCBI Taxonomy" id="300560"/>
    <lineage>
        <taxon>Bacteria</taxon>
        <taxon>Bacillati</taxon>
        <taxon>Actinomycetota</taxon>
        <taxon>Actinomycetes</taxon>
        <taxon>Micrococcales</taxon>
        <taxon>Promicromonosporaceae</taxon>
        <taxon>Isoptericola</taxon>
    </lineage>
</organism>
<feature type="domain" description="MrpA C-terminal/MbhE" evidence="16">
    <location>
        <begin position="673"/>
        <end position="751"/>
    </location>
</feature>
<feature type="transmembrane region" description="Helical" evidence="11">
    <location>
        <begin position="322"/>
        <end position="339"/>
    </location>
</feature>
<evidence type="ECO:0000256" key="7">
    <source>
        <dbReference type="ARBA" id="ARBA00023065"/>
    </source>
</evidence>
<evidence type="ECO:0000313" key="17">
    <source>
        <dbReference type="EMBL" id="NOV96472.1"/>
    </source>
</evidence>
<gene>
    <name evidence="17" type="ORF">HDG69_001025</name>
</gene>
<comment type="caution">
    <text evidence="17">The sequence shown here is derived from an EMBL/GenBank/DDBJ whole genome shotgun (WGS) entry which is preliminary data.</text>
</comment>
<feature type="transmembrane region" description="Helical" evidence="11">
    <location>
        <begin position="111"/>
        <end position="142"/>
    </location>
</feature>
<feature type="transmembrane region" description="Helical" evidence="11">
    <location>
        <begin position="590"/>
        <end position="606"/>
    </location>
</feature>